<dbReference type="EMBL" id="FOIM01000042">
    <property type="protein sequence ID" value="SEU17340.1"/>
    <property type="molecule type" value="Genomic_DNA"/>
</dbReference>
<dbReference type="RefSeq" id="WP_092370772.1">
    <property type="nucleotide sequence ID" value="NZ_CP176637.1"/>
</dbReference>
<dbReference type="Gene3D" id="3.30.2010.10">
    <property type="entry name" value="Metalloproteases ('zincins'), catalytic domain"/>
    <property type="match status" value="1"/>
</dbReference>
<reference evidence="3" key="1">
    <citation type="submission" date="2016-10" db="EMBL/GenBank/DDBJ databases">
        <authorList>
            <person name="Varghese N."/>
            <person name="Submissions S."/>
        </authorList>
    </citation>
    <scope>NUCLEOTIDE SEQUENCE [LARGE SCALE GENOMIC DNA]</scope>
    <source>
        <strain evidence="3">NLAE-zl-G277</strain>
    </source>
</reference>
<feature type="domain" description="YgjP-like metallopeptidase" evidence="1">
    <location>
        <begin position="90"/>
        <end position="195"/>
    </location>
</feature>
<evidence type="ECO:0000313" key="3">
    <source>
        <dbReference type="Proteomes" id="UP000198508"/>
    </source>
</evidence>
<dbReference type="PANTHER" id="PTHR30399">
    <property type="entry name" value="UNCHARACTERIZED PROTEIN YGJP"/>
    <property type="match status" value="1"/>
</dbReference>
<proteinExistence type="predicted"/>
<dbReference type="PANTHER" id="PTHR30399:SF1">
    <property type="entry name" value="UTP PYROPHOSPHATASE"/>
    <property type="match status" value="1"/>
</dbReference>
<evidence type="ECO:0000313" key="2">
    <source>
        <dbReference type="EMBL" id="SEU17340.1"/>
    </source>
</evidence>
<evidence type="ECO:0000259" key="1">
    <source>
        <dbReference type="Pfam" id="PF01863"/>
    </source>
</evidence>
<keyword evidence="3" id="KW-1185">Reference proteome</keyword>
<accession>A0A1I0K182</accession>
<dbReference type="InterPro" id="IPR002725">
    <property type="entry name" value="YgjP-like_metallopeptidase"/>
</dbReference>
<gene>
    <name evidence="2" type="ORF">SAMN05216313_14219</name>
</gene>
<dbReference type="AlphaFoldDB" id="A0A1I0K182"/>
<organism evidence="2 3">
    <name type="scientific">Enterocloster lavalensis</name>
    <dbReference type="NCBI Taxonomy" id="460384"/>
    <lineage>
        <taxon>Bacteria</taxon>
        <taxon>Bacillati</taxon>
        <taxon>Bacillota</taxon>
        <taxon>Clostridia</taxon>
        <taxon>Lachnospirales</taxon>
        <taxon>Lachnospiraceae</taxon>
        <taxon>Enterocloster</taxon>
    </lineage>
</organism>
<dbReference type="Proteomes" id="UP000198508">
    <property type="component" value="Unassembled WGS sequence"/>
</dbReference>
<dbReference type="InterPro" id="IPR053136">
    <property type="entry name" value="UTP_pyrophosphatase-like"/>
</dbReference>
<name>A0A1I0K182_9FIRM</name>
<dbReference type="Pfam" id="PF01863">
    <property type="entry name" value="YgjP-like"/>
    <property type="match status" value="2"/>
</dbReference>
<protein>
    <recommendedName>
        <fullName evidence="1">YgjP-like metallopeptidase domain-containing protein</fullName>
    </recommendedName>
</protein>
<feature type="domain" description="YgjP-like metallopeptidase" evidence="1">
    <location>
        <begin position="28"/>
        <end position="82"/>
    </location>
</feature>
<dbReference type="CDD" id="cd07344">
    <property type="entry name" value="M48_yhfN_like"/>
    <property type="match status" value="1"/>
</dbReference>
<sequence length="199" mass="23871">MIKQICLSWSDGREEGAIQVEVVYSARRTLGLEVKADGSVLARVPRRMPDQAVKEFVEERREWIVEKWFLMQDRRRAEEERGPRDYEGDPALERWYREQARKRIAWRTAYFARRMGVTYGRISIRAAKTRWGSCSAEGNLNFHWKLILMPPEILDYVVVHELAHRKEMNHSDRFWAEVERVLPDYRQRRAWLKEHGREA</sequence>